<evidence type="ECO:0000313" key="3">
    <source>
        <dbReference type="Proteomes" id="UP000736583"/>
    </source>
</evidence>
<keyword evidence="1" id="KW-1133">Transmembrane helix</keyword>
<organism evidence="2 3">
    <name type="scientific">Clostridium simiarum</name>
    <dbReference type="NCBI Taxonomy" id="2841506"/>
    <lineage>
        <taxon>Bacteria</taxon>
        <taxon>Bacillati</taxon>
        <taxon>Bacillota</taxon>
        <taxon>Clostridia</taxon>
        <taxon>Eubacteriales</taxon>
        <taxon>Clostridiaceae</taxon>
        <taxon>Clostridium</taxon>
    </lineage>
</organism>
<proteinExistence type="predicted"/>
<name>A0ABS6F4M1_9CLOT</name>
<sequence>MKIYYKNALEDLVDYNVYTTENSSTFKKFIKLYTLIVWVFLGIVIIFVYKIRNLLSTELSILCILLVGLLWFLINPEMYKKRARKSLIKNERKKLKDFSPMDVTLTLNEEGVAKESRSSQYKVIWSSVENVKVMESYICIYIRYLGRLGYLIVPIKTFKDPSEKDTFLQIFKQYKINIIYI</sequence>
<keyword evidence="3" id="KW-1185">Reference proteome</keyword>
<dbReference type="Proteomes" id="UP000736583">
    <property type="component" value="Unassembled WGS sequence"/>
</dbReference>
<feature type="transmembrane region" description="Helical" evidence="1">
    <location>
        <begin position="32"/>
        <end position="49"/>
    </location>
</feature>
<keyword evidence="1" id="KW-0472">Membrane</keyword>
<accession>A0ABS6F4M1</accession>
<gene>
    <name evidence="2" type="ORF">KQI89_16935</name>
</gene>
<evidence type="ECO:0000256" key="1">
    <source>
        <dbReference type="SAM" id="Phobius"/>
    </source>
</evidence>
<comment type="caution">
    <text evidence="2">The sequence shown here is derived from an EMBL/GenBank/DDBJ whole genome shotgun (WGS) entry which is preliminary data.</text>
</comment>
<dbReference type="RefSeq" id="WP_216458082.1">
    <property type="nucleotide sequence ID" value="NZ_JAHLQL010000010.1"/>
</dbReference>
<evidence type="ECO:0000313" key="2">
    <source>
        <dbReference type="EMBL" id="MBU5593428.1"/>
    </source>
</evidence>
<feature type="transmembrane region" description="Helical" evidence="1">
    <location>
        <begin position="55"/>
        <end position="74"/>
    </location>
</feature>
<dbReference type="EMBL" id="JAHLQL010000010">
    <property type="protein sequence ID" value="MBU5593428.1"/>
    <property type="molecule type" value="Genomic_DNA"/>
</dbReference>
<evidence type="ECO:0008006" key="4">
    <source>
        <dbReference type="Google" id="ProtNLM"/>
    </source>
</evidence>
<reference evidence="2 3" key="1">
    <citation type="submission" date="2021-06" db="EMBL/GenBank/DDBJ databases">
        <authorList>
            <person name="Sun Q."/>
            <person name="Li D."/>
        </authorList>
    </citation>
    <scope>NUCLEOTIDE SEQUENCE [LARGE SCALE GENOMIC DNA]</scope>
    <source>
        <strain evidence="2 3">MSJ-4</strain>
    </source>
</reference>
<protein>
    <recommendedName>
        <fullName evidence="4">YcxB-like protein domain-containing protein</fullName>
    </recommendedName>
</protein>
<keyword evidence="1" id="KW-0812">Transmembrane</keyword>